<dbReference type="Proteomes" id="UP000499080">
    <property type="component" value="Unassembled WGS sequence"/>
</dbReference>
<evidence type="ECO:0000313" key="2">
    <source>
        <dbReference type="Proteomes" id="UP000499080"/>
    </source>
</evidence>
<organism evidence="1 2">
    <name type="scientific">Araneus ventricosus</name>
    <name type="common">Orbweaver spider</name>
    <name type="synonym">Epeira ventricosa</name>
    <dbReference type="NCBI Taxonomy" id="182803"/>
    <lineage>
        <taxon>Eukaryota</taxon>
        <taxon>Metazoa</taxon>
        <taxon>Ecdysozoa</taxon>
        <taxon>Arthropoda</taxon>
        <taxon>Chelicerata</taxon>
        <taxon>Arachnida</taxon>
        <taxon>Araneae</taxon>
        <taxon>Araneomorphae</taxon>
        <taxon>Entelegynae</taxon>
        <taxon>Araneoidea</taxon>
        <taxon>Araneidae</taxon>
        <taxon>Araneus</taxon>
    </lineage>
</organism>
<gene>
    <name evidence="1" type="ORF">AVEN_261124_1</name>
</gene>
<dbReference type="EMBL" id="BGPR01003539">
    <property type="protein sequence ID" value="GBM89437.1"/>
    <property type="molecule type" value="Genomic_DNA"/>
</dbReference>
<dbReference type="AlphaFoldDB" id="A0A4Y2JHH7"/>
<proteinExistence type="predicted"/>
<evidence type="ECO:0000313" key="1">
    <source>
        <dbReference type="EMBL" id="GBM89437.1"/>
    </source>
</evidence>
<name>A0A4Y2JHH7_ARAVE</name>
<comment type="caution">
    <text evidence="1">The sequence shown here is derived from an EMBL/GenBank/DDBJ whole genome shotgun (WGS) entry which is preliminary data.</text>
</comment>
<accession>A0A4Y2JHH7</accession>
<protein>
    <submittedName>
        <fullName evidence="1">Uncharacterized protein</fullName>
    </submittedName>
</protein>
<reference evidence="1 2" key="1">
    <citation type="journal article" date="2019" name="Sci. Rep.">
        <title>Orb-weaving spider Araneus ventricosus genome elucidates the spidroin gene catalogue.</title>
        <authorList>
            <person name="Kono N."/>
            <person name="Nakamura H."/>
            <person name="Ohtoshi R."/>
            <person name="Moran D.A.P."/>
            <person name="Shinohara A."/>
            <person name="Yoshida Y."/>
            <person name="Fujiwara M."/>
            <person name="Mori M."/>
            <person name="Tomita M."/>
            <person name="Arakawa K."/>
        </authorList>
    </citation>
    <scope>NUCLEOTIDE SEQUENCE [LARGE SCALE GENOMIC DNA]</scope>
</reference>
<sequence>MVNYETLHCFHAFTKATLSRFVKLSLNPSYFQFMVLCSMAMRITLEVFHDLRCFTFVKVISLCLIGVYDRCYKDLFRKNEESESLGSYCERINSSLLSRDGRSQLPVGRHQKMISLLSSLENVDYENFLLTETEMKMLEDILNLVLSEGISKASTDILGHSHFPWIDANEEEEAMDSSNLDEQEDDSSRVNGIVKYCDGSCFNFVLSYMREVLQKVNL</sequence>
<keyword evidence="2" id="KW-1185">Reference proteome</keyword>